<reference evidence="8" key="1">
    <citation type="journal article" date="2014" name="Genome Announc.">
        <title>Draft genome sequence of Rhodosporidium toruloides CECT1137, an oleaginous yeast of biotechnological interest.</title>
        <authorList>
            <person name="Morin N."/>
            <person name="Calcas X."/>
            <person name="Devillers H."/>
            <person name="Durrens P."/>
            <person name="Sherman D.J."/>
            <person name="Nicaud J.-M."/>
            <person name="Neuveglise C."/>
        </authorList>
    </citation>
    <scope>NUCLEOTIDE SEQUENCE</scope>
    <source>
        <strain evidence="8">CECT1137</strain>
    </source>
</reference>
<dbReference type="PROSITE" id="PS51462">
    <property type="entry name" value="NUDIX"/>
    <property type="match status" value="1"/>
</dbReference>
<dbReference type="EMBL" id="LK052939">
    <property type="protein sequence ID" value="CDR39876.1"/>
    <property type="molecule type" value="Genomic_DNA"/>
</dbReference>
<dbReference type="EC" id="5.3.3.2" evidence="3"/>
<comment type="similarity">
    <text evidence="2">Belongs to the IPP isomerase type 1 family.</text>
</comment>
<proteinExistence type="inferred from homology"/>
<organism evidence="8">
    <name type="scientific">Rhodotorula toruloides</name>
    <name type="common">Yeast</name>
    <name type="synonym">Rhodosporidium toruloides</name>
    <dbReference type="NCBI Taxonomy" id="5286"/>
    <lineage>
        <taxon>Eukaryota</taxon>
        <taxon>Fungi</taxon>
        <taxon>Dikarya</taxon>
        <taxon>Basidiomycota</taxon>
        <taxon>Pucciniomycotina</taxon>
        <taxon>Microbotryomycetes</taxon>
        <taxon>Sporidiobolales</taxon>
        <taxon>Sporidiobolaceae</taxon>
        <taxon>Rhodotorula</taxon>
    </lineage>
</organism>
<evidence type="ECO:0000256" key="3">
    <source>
        <dbReference type="ARBA" id="ARBA00012057"/>
    </source>
</evidence>
<keyword evidence="5" id="KW-0413">Isomerase</keyword>
<dbReference type="GO" id="GO:0005737">
    <property type="term" value="C:cytoplasm"/>
    <property type="evidence" value="ECO:0007669"/>
    <property type="project" value="TreeGrafter"/>
</dbReference>
<protein>
    <recommendedName>
        <fullName evidence="3">isopentenyl-diphosphate Delta-isomerase</fullName>
        <ecNumber evidence="3">5.3.3.2</ecNumber>
    </recommendedName>
</protein>
<comment type="pathway">
    <text evidence="1">Isoprenoid biosynthesis; dimethylallyl diphosphate biosynthesis; dimethylallyl diphosphate from isopentenyl diphosphate: step 1/1.</text>
</comment>
<dbReference type="PANTHER" id="PTHR10885:SF0">
    <property type="entry name" value="ISOPENTENYL-DIPHOSPHATE DELTA-ISOMERASE"/>
    <property type="match status" value="1"/>
</dbReference>
<dbReference type="PANTHER" id="PTHR10885">
    <property type="entry name" value="ISOPENTENYL-DIPHOSPHATE DELTA-ISOMERASE"/>
    <property type="match status" value="1"/>
</dbReference>
<gene>
    <name evidence="8" type="ORF">RHTO0S_04e11364g</name>
</gene>
<dbReference type="AlphaFoldDB" id="A0A061AQN3"/>
<dbReference type="OrthoDB" id="510307at2759"/>
<comment type="catalytic activity">
    <reaction evidence="6">
        <text>isopentenyl diphosphate = dimethylallyl diphosphate</text>
        <dbReference type="Rhea" id="RHEA:23284"/>
        <dbReference type="ChEBI" id="CHEBI:57623"/>
        <dbReference type="ChEBI" id="CHEBI:128769"/>
        <dbReference type="EC" id="5.3.3.2"/>
    </reaction>
    <physiologicalReaction direction="left-to-right" evidence="6">
        <dbReference type="Rhea" id="RHEA:23285"/>
    </physiologicalReaction>
</comment>
<dbReference type="Gene3D" id="3.90.79.10">
    <property type="entry name" value="Nucleoside Triphosphate Pyrophosphohydrolase"/>
    <property type="match status" value="2"/>
</dbReference>
<dbReference type="Pfam" id="PF00293">
    <property type="entry name" value="NUDIX"/>
    <property type="match status" value="1"/>
</dbReference>
<accession>A0A061AQN3</accession>
<evidence type="ECO:0000256" key="5">
    <source>
        <dbReference type="ARBA" id="ARBA00023235"/>
    </source>
</evidence>
<sequence length="183" mass="21259">MSSTTHTITLDPSKYDQQQINLMEERLILLDDDDRAIGEGSKKDCVRQAAARELTHELGIPHTYPLDDFAYLTRIHYYAPSDKIWAEHEIDYIFFLTLDPKTNINPNEVSDVKWVSKADLEEFFKDPSSTFTPWFRLIAESFLYKWWDALLALRKDQSQPLDAKALIAEVEKEKATMGSIIRM</sequence>
<feature type="domain" description="Nudix hydrolase" evidence="7">
    <location>
        <begin position="1"/>
        <end position="137"/>
    </location>
</feature>
<evidence type="ECO:0000313" key="8">
    <source>
        <dbReference type="EMBL" id="CDR39876.1"/>
    </source>
</evidence>
<evidence type="ECO:0000259" key="7">
    <source>
        <dbReference type="PROSITE" id="PS51462"/>
    </source>
</evidence>
<keyword evidence="4" id="KW-0414">Isoprene biosynthesis</keyword>
<dbReference type="GO" id="GO:0009240">
    <property type="term" value="P:isopentenyl diphosphate biosynthetic process"/>
    <property type="evidence" value="ECO:0007669"/>
    <property type="project" value="TreeGrafter"/>
</dbReference>
<dbReference type="InterPro" id="IPR015797">
    <property type="entry name" value="NUDIX_hydrolase-like_dom_sf"/>
</dbReference>
<dbReference type="InterPro" id="IPR011876">
    <property type="entry name" value="IsopentenylPP_isomerase_typ1"/>
</dbReference>
<dbReference type="CDD" id="cd02885">
    <property type="entry name" value="NUDIX_IPP_Isomerase"/>
    <property type="match status" value="1"/>
</dbReference>
<evidence type="ECO:0000256" key="4">
    <source>
        <dbReference type="ARBA" id="ARBA00023229"/>
    </source>
</evidence>
<name>A0A061AQN3_RHOTO</name>
<evidence type="ECO:0000256" key="1">
    <source>
        <dbReference type="ARBA" id="ARBA00004826"/>
    </source>
</evidence>
<evidence type="ECO:0000256" key="2">
    <source>
        <dbReference type="ARBA" id="ARBA00007579"/>
    </source>
</evidence>
<evidence type="ECO:0000256" key="6">
    <source>
        <dbReference type="ARBA" id="ARBA00029294"/>
    </source>
</evidence>
<dbReference type="SUPFAM" id="SSF55811">
    <property type="entry name" value="Nudix"/>
    <property type="match status" value="1"/>
</dbReference>
<dbReference type="InterPro" id="IPR000086">
    <property type="entry name" value="NUDIX_hydrolase_dom"/>
</dbReference>
<dbReference type="GO" id="GO:0004452">
    <property type="term" value="F:isopentenyl-diphosphate delta-isomerase activity"/>
    <property type="evidence" value="ECO:0007669"/>
    <property type="project" value="UniProtKB-EC"/>
</dbReference>